<dbReference type="GO" id="GO:0005975">
    <property type="term" value="P:carbohydrate metabolic process"/>
    <property type="evidence" value="ECO:0007669"/>
    <property type="project" value="InterPro"/>
</dbReference>
<dbReference type="CDD" id="cd11336">
    <property type="entry name" value="AmyAc_MTSase"/>
    <property type="match status" value="1"/>
</dbReference>
<keyword evidence="13" id="KW-1185">Reference proteome</keyword>
<organism evidence="12 13">
    <name type="scientific">Mucilaginibacter corticis</name>
    <dbReference type="NCBI Taxonomy" id="2597670"/>
    <lineage>
        <taxon>Bacteria</taxon>
        <taxon>Pseudomonadati</taxon>
        <taxon>Bacteroidota</taxon>
        <taxon>Sphingobacteriia</taxon>
        <taxon>Sphingobacteriales</taxon>
        <taxon>Sphingobacteriaceae</taxon>
        <taxon>Mucilaginibacter</taxon>
    </lineage>
</organism>
<dbReference type="InterPro" id="IPR017853">
    <property type="entry name" value="GH"/>
</dbReference>
<gene>
    <name evidence="12" type="primary">treY</name>
    <name evidence="12" type="ORF">FO440_14970</name>
</gene>
<evidence type="ECO:0000256" key="1">
    <source>
        <dbReference type="ARBA" id="ARBA00000439"/>
    </source>
</evidence>
<dbReference type="NCBIfam" id="NF011080">
    <property type="entry name" value="PRK14508.1-3"/>
    <property type="match status" value="1"/>
</dbReference>
<feature type="domain" description="Glycosyl hydrolase family 13 catalytic" evidence="11">
    <location>
        <begin position="15"/>
        <end position="555"/>
    </location>
</feature>
<evidence type="ECO:0000256" key="4">
    <source>
        <dbReference type="ARBA" id="ARBA00020295"/>
    </source>
</evidence>
<dbReference type="InterPro" id="IPR012767">
    <property type="entry name" value="Trehalose_TreY"/>
</dbReference>
<dbReference type="GO" id="GO:0004134">
    <property type="term" value="F:4-alpha-glucanotransferase activity"/>
    <property type="evidence" value="ECO:0007669"/>
    <property type="project" value="UniProtKB-EC"/>
</dbReference>
<evidence type="ECO:0000256" key="6">
    <source>
        <dbReference type="ARBA" id="ARBA00022679"/>
    </source>
</evidence>
<dbReference type="InterPro" id="IPR003385">
    <property type="entry name" value="Glyco_hydro_77"/>
</dbReference>
<keyword evidence="7 10" id="KW-0119">Carbohydrate metabolism</keyword>
<dbReference type="InterPro" id="IPR013797">
    <property type="entry name" value="Maltooligo_trehalose_synth_4"/>
</dbReference>
<evidence type="ECO:0000313" key="12">
    <source>
        <dbReference type="EMBL" id="TSJ41033.1"/>
    </source>
</evidence>
<evidence type="ECO:0000259" key="11">
    <source>
        <dbReference type="SMART" id="SM00642"/>
    </source>
</evidence>
<evidence type="ECO:0000256" key="10">
    <source>
        <dbReference type="RuleBase" id="RU361207"/>
    </source>
</evidence>
<evidence type="ECO:0000256" key="9">
    <source>
        <dbReference type="ARBA" id="ARBA00031501"/>
    </source>
</evidence>
<accession>A0A556MMA0</accession>
<dbReference type="PANTHER" id="PTHR32438:SF5">
    <property type="entry name" value="4-ALPHA-GLUCANOTRANSFERASE DPE1, CHLOROPLASTIC_AMYLOPLASTIC"/>
    <property type="match status" value="1"/>
</dbReference>
<comment type="caution">
    <text evidence="12">The sequence shown here is derived from an EMBL/GenBank/DDBJ whole genome shotgun (WGS) entry which is preliminary data.</text>
</comment>
<dbReference type="Pfam" id="PF02446">
    <property type="entry name" value="Glyco_hydro_77"/>
    <property type="match status" value="1"/>
</dbReference>
<dbReference type="NCBIfam" id="TIGR00217">
    <property type="entry name" value="malQ"/>
    <property type="match status" value="1"/>
</dbReference>
<evidence type="ECO:0000256" key="2">
    <source>
        <dbReference type="ARBA" id="ARBA00005684"/>
    </source>
</evidence>
<protein>
    <recommendedName>
        <fullName evidence="4 10">4-alpha-glucanotransferase</fullName>
        <ecNumber evidence="3 10">2.4.1.25</ecNumber>
    </recommendedName>
    <alternativeName>
        <fullName evidence="8 10">Amylomaltase</fullName>
    </alternativeName>
    <alternativeName>
        <fullName evidence="9 10">Disproportionating enzyme</fullName>
    </alternativeName>
</protein>
<evidence type="ECO:0000256" key="3">
    <source>
        <dbReference type="ARBA" id="ARBA00012560"/>
    </source>
</evidence>
<dbReference type="EMBL" id="VLPK01000002">
    <property type="protein sequence ID" value="TSJ41033.1"/>
    <property type="molecule type" value="Genomic_DNA"/>
</dbReference>
<evidence type="ECO:0000313" key="13">
    <source>
        <dbReference type="Proteomes" id="UP000318733"/>
    </source>
</evidence>
<dbReference type="InterPro" id="IPR006047">
    <property type="entry name" value="GH13_cat_dom"/>
</dbReference>
<evidence type="ECO:0000256" key="7">
    <source>
        <dbReference type="ARBA" id="ARBA00023277"/>
    </source>
</evidence>
<dbReference type="EC" id="2.4.1.25" evidence="3 10"/>
<keyword evidence="5 10" id="KW-0328">Glycosyltransferase</keyword>
<dbReference type="Gene3D" id="3.30.750.90">
    <property type="match status" value="1"/>
</dbReference>
<dbReference type="Gene3D" id="3.20.20.80">
    <property type="entry name" value="Glycosidases"/>
    <property type="match status" value="3"/>
</dbReference>
<proteinExistence type="inferred from homology"/>
<dbReference type="SUPFAM" id="SSF51445">
    <property type="entry name" value="(Trans)glycosidases"/>
    <property type="match status" value="2"/>
</dbReference>
<dbReference type="NCBIfam" id="TIGR02401">
    <property type="entry name" value="trehalose_TreY"/>
    <property type="match status" value="1"/>
</dbReference>
<evidence type="ECO:0000256" key="8">
    <source>
        <dbReference type="ARBA" id="ARBA00031423"/>
    </source>
</evidence>
<dbReference type="OrthoDB" id="9811841at2"/>
<keyword evidence="6 10" id="KW-0808">Transferase</keyword>
<dbReference type="Proteomes" id="UP000318733">
    <property type="component" value="Unassembled WGS sequence"/>
</dbReference>
<comment type="catalytic activity">
    <reaction evidence="1 10">
        <text>Transfers a segment of a (1-&gt;4)-alpha-D-glucan to a new position in an acceptor, which may be glucose or a (1-&gt;4)-alpha-D-glucan.</text>
        <dbReference type="EC" id="2.4.1.25"/>
    </reaction>
</comment>
<dbReference type="SMART" id="SM00642">
    <property type="entry name" value="Aamy"/>
    <property type="match status" value="1"/>
</dbReference>
<comment type="similarity">
    <text evidence="2 10">Belongs to the disproportionating enzyme family.</text>
</comment>
<dbReference type="PANTHER" id="PTHR32438">
    <property type="entry name" value="4-ALPHA-GLUCANOTRANSFERASE DPE1, CHLOROPLASTIC/AMYLOPLASTIC"/>
    <property type="match status" value="1"/>
</dbReference>
<reference evidence="12 13" key="1">
    <citation type="submission" date="2019-07" db="EMBL/GenBank/DDBJ databases">
        <authorList>
            <person name="Huq M.A."/>
        </authorList>
    </citation>
    <scope>NUCLEOTIDE SEQUENCE [LARGE SCALE GENOMIC DNA]</scope>
    <source>
        <strain evidence="12 13">MAH-19</strain>
    </source>
</reference>
<evidence type="ECO:0000256" key="5">
    <source>
        <dbReference type="ARBA" id="ARBA00022676"/>
    </source>
</evidence>
<sequence>MTFNPAATYRIQFHKDFNFKDFEAVLPYLERLGISAIYASPIFRAVPGSMHGYDVTDPLEINPEIGTLTQLRAISKKLKALGIAWIQDIVPNHMAYHADNHWLTDVLEKGPLSAYKDYFDLFTGPVMAPFLGGELQEVIEKGELTIAREKGKFVFKYFDNTWPLNSRSAEKLDKKLQQVNRDKDLLTEIAGEQFYRLCSWKETDQKINYRRFFTVNGLICLNIQRPEVFPHYHQLIVELLDEGVFQGLRVDHIDGLYDPGLYLRNLRELAGDQAYIIVEKILEQGESMPNWPVQGNTGYDFLSLVNNLFTSQHYQSLFTRFYRDLAKTDKPIGRQILEKKALILNRSMSGELDNLTSLFFKYGQADEYKLRRTIAAFLVNCPVYKYYGTKEEHKAILAILKKISDESPDLAGTVKALKKVLLDSADPHFYHRLMQFTGPLMAKGVEDTLMYTYNRFIDHNEVGDSPAAFGTGVQDFHRQMISRLQNWPLSMNATATHDTKRGEDVRCRLNVLSDMGQEWLAQVVSWQELNKGLKTDAAPDANDEYFIYQTLAGSYPMPGEKEDDYRERLAAYLEKMLREGKQHSDWAAPDLDYEAATKKFAAGLLDRHVPFWKSFSRFLARAADFGVVNSLSQVVLKFLCPGVPDVYQGCEHWDLSLVDPDNRRPVDYAGHEKLLAGDKWNPDVLQALWENRFDGQLKVKLTGLLLQERKKNAEFFKNSDYLPLTVSGKYRENVIAFARKFKQQWYLVALPLHAAALCSAQDCTLAELDWGDTRLELPPGAPRTFSNLLLPLKPELNIQELFSVVPLAILKAEPPVNERGAGMLLPVFSLPAPFGIGDLGPGATAFADLLYRCGQKYWQLLPLSPVDAASLYSPYSANSSMAGNVLLISPELLHHDRLLSAEDLERSEITDRGRVDYARAGQIKEHLFELAWDNFRERAGHHLQTAFQDFCDKEAAWLGDYALYAQLKIHFRGKPWHQWPGGYRLRKPAALKRFTHQYEDAILKTKWLQFIFSRQFFALKAYCNEKDIRLFGDLPFYVSYDSADVWANPEFFSLDKNGKLMEVAGVPPDYFNANGQLWGMPVFRWDRLAATGFAWWLQRINKNLEYYDLLRLDHFRAFSNYWAVPAGEDTAINGQWKAAPGKKLFELLLKELGNLPFVAEDLGDIDQAVYRLRDDFNLPGMKVLQFAFGEDLPVSAHAPHNYTPDFIVYTGTHDNNTTKGWYRTEADETVQAHLKQYTGRSVSPITISRIFISLAYASVAKIAIIPLQDWLGLDETARMNIPADILDNWTWRLSPKQLLSIPEKQLEAEVLRYNRY</sequence>
<dbReference type="Gene3D" id="3.30.1590.10">
    <property type="entry name" value="Maltooligosyl trehalose synthase, domain 2"/>
    <property type="match status" value="1"/>
</dbReference>
<name>A0A556MMA0_9SPHI</name>
<dbReference type="RefSeq" id="WP_144249071.1">
    <property type="nucleotide sequence ID" value="NZ_VLPK01000002.1"/>
</dbReference>
<dbReference type="Pfam" id="PF00128">
    <property type="entry name" value="Alpha-amylase"/>
    <property type="match status" value="1"/>
</dbReference>
<dbReference type="Gene3D" id="1.10.10.470">
    <property type="entry name" value="Maltooligosyl trehalose synthase, domain 4"/>
    <property type="match status" value="1"/>
</dbReference>